<keyword evidence="2" id="KW-1185">Reference proteome</keyword>
<dbReference type="Proteomes" id="UP000198852">
    <property type="component" value="Unassembled WGS sequence"/>
</dbReference>
<protein>
    <recommendedName>
        <fullName evidence="3">Zinc-finger</fullName>
    </recommendedName>
</protein>
<dbReference type="AlphaFoldDB" id="A0A1I6TV06"/>
<accession>A0A1I6TV06</accession>
<evidence type="ECO:0000313" key="1">
    <source>
        <dbReference type="EMBL" id="SFS93062.1"/>
    </source>
</evidence>
<organism evidence="1 2">
    <name type="scientific">Saccharopolyspora flava</name>
    <dbReference type="NCBI Taxonomy" id="95161"/>
    <lineage>
        <taxon>Bacteria</taxon>
        <taxon>Bacillati</taxon>
        <taxon>Actinomycetota</taxon>
        <taxon>Actinomycetes</taxon>
        <taxon>Pseudonocardiales</taxon>
        <taxon>Pseudonocardiaceae</taxon>
        <taxon>Saccharopolyspora</taxon>
    </lineage>
</organism>
<dbReference type="EMBL" id="FOZX01000008">
    <property type="protein sequence ID" value="SFS93062.1"/>
    <property type="molecule type" value="Genomic_DNA"/>
</dbReference>
<evidence type="ECO:0000313" key="2">
    <source>
        <dbReference type="Proteomes" id="UP000198852"/>
    </source>
</evidence>
<proteinExistence type="predicted"/>
<reference evidence="2" key="1">
    <citation type="submission" date="2016-10" db="EMBL/GenBank/DDBJ databases">
        <authorList>
            <person name="Varghese N."/>
            <person name="Submissions S."/>
        </authorList>
    </citation>
    <scope>NUCLEOTIDE SEQUENCE [LARGE SCALE GENOMIC DNA]</scope>
    <source>
        <strain evidence="2">DSM 44771</strain>
    </source>
</reference>
<evidence type="ECO:0008006" key="3">
    <source>
        <dbReference type="Google" id="ProtNLM"/>
    </source>
</evidence>
<name>A0A1I6TV06_9PSEU</name>
<sequence>MSEQIETLCGRSVEVAEPSELAWLWETCASCNESAHLLVASES</sequence>
<gene>
    <name evidence="1" type="ORF">SAMN05660874_04284</name>
</gene>